<evidence type="ECO:0000256" key="7">
    <source>
        <dbReference type="PIRNR" id="PIRNR003107"/>
    </source>
</evidence>
<dbReference type="PANTHER" id="PTHR42930">
    <property type="entry name" value="PHOSPHATE-SPECIFIC TRANSPORT SYSTEM ACCESSORY PROTEIN PHOU"/>
    <property type="match status" value="1"/>
</dbReference>
<evidence type="ECO:0000256" key="5">
    <source>
        <dbReference type="ARBA" id="ARBA00022490"/>
    </source>
</evidence>
<comment type="function">
    <text evidence="7">Plays a role in the regulation of phosphate uptake.</text>
</comment>
<feature type="domain" description="PhoU" evidence="8">
    <location>
        <begin position="136"/>
        <end position="218"/>
    </location>
</feature>
<evidence type="ECO:0000256" key="2">
    <source>
        <dbReference type="ARBA" id="ARBA00008107"/>
    </source>
</evidence>
<evidence type="ECO:0000256" key="6">
    <source>
        <dbReference type="ARBA" id="ARBA00022592"/>
    </source>
</evidence>
<comment type="subunit">
    <text evidence="3 7">Homodimer.</text>
</comment>
<keyword evidence="4 7" id="KW-0813">Transport</keyword>
<comment type="similarity">
    <text evidence="2 7">Belongs to the PhoU family.</text>
</comment>
<comment type="subcellular location">
    <subcellularLocation>
        <location evidence="1 7">Cytoplasm</location>
    </subcellularLocation>
</comment>
<accession>A0AAN1UUU1</accession>
<name>A0AAN1UUU1_SYNEL</name>
<keyword evidence="5 7" id="KW-0963">Cytoplasm</keyword>
<evidence type="ECO:0000313" key="9">
    <source>
        <dbReference type="EMBL" id="AZB73024.2"/>
    </source>
</evidence>
<keyword evidence="6 7" id="KW-0592">Phosphate transport</keyword>
<dbReference type="Pfam" id="PF01895">
    <property type="entry name" value="PhoU"/>
    <property type="match status" value="2"/>
</dbReference>
<dbReference type="InterPro" id="IPR038078">
    <property type="entry name" value="PhoU-like_sf"/>
</dbReference>
<dbReference type="GO" id="GO:0005737">
    <property type="term" value="C:cytoplasm"/>
    <property type="evidence" value="ECO:0007669"/>
    <property type="project" value="UniProtKB-SubCell"/>
</dbReference>
<dbReference type="NCBIfam" id="TIGR02135">
    <property type="entry name" value="phoU_full"/>
    <property type="match status" value="1"/>
</dbReference>
<dbReference type="Gene3D" id="1.20.58.220">
    <property type="entry name" value="Phosphate transport system protein phou homolog 2, domain 2"/>
    <property type="match status" value="1"/>
</dbReference>
<proteinExistence type="inferred from homology"/>
<dbReference type="GO" id="GO:0030643">
    <property type="term" value="P:intracellular phosphate ion homeostasis"/>
    <property type="evidence" value="ECO:0007669"/>
    <property type="project" value="InterPro"/>
</dbReference>
<dbReference type="SUPFAM" id="SSF109755">
    <property type="entry name" value="PhoU-like"/>
    <property type="match status" value="1"/>
</dbReference>
<sequence length="228" mass="25728">MLDPMFHSTFEGLPATRTRFMKQVKDVQQDILRMGALVENSCWLARQALVERDLSAPDQIDQQDQVIDALYRKIEQDCLSLVALQSPVSRDLRILSAFMQIVRDLERIGDYAENLGEIAVRLFALAPHPIIEPVGLMLERSRSMLAMSLAAIANIDAELGRAIKDKDDAVDADFDALYERLVHDSQAQFNLEATVLLVLVIRHIERMADHATNVGQRICFIQSGRMPN</sequence>
<protein>
    <recommendedName>
        <fullName evidence="7">Phosphate-specific transport system accessory protein PhoU</fullName>
    </recommendedName>
</protein>
<dbReference type="InterPro" id="IPR028366">
    <property type="entry name" value="PhoU"/>
</dbReference>
<dbReference type="EMBL" id="CP030139">
    <property type="protein sequence ID" value="AZB73024.2"/>
    <property type="molecule type" value="Genomic_DNA"/>
</dbReference>
<feature type="domain" description="PhoU" evidence="8">
    <location>
        <begin position="31"/>
        <end position="118"/>
    </location>
</feature>
<evidence type="ECO:0000256" key="1">
    <source>
        <dbReference type="ARBA" id="ARBA00004496"/>
    </source>
</evidence>
<evidence type="ECO:0000259" key="8">
    <source>
        <dbReference type="Pfam" id="PF01895"/>
    </source>
</evidence>
<dbReference type="PIRSF" id="PIRSF003107">
    <property type="entry name" value="PhoU"/>
    <property type="match status" value="1"/>
</dbReference>
<reference evidence="9 10" key="1">
    <citation type="journal article" date="2018" name="Sci. Rep.">
        <title>Genome Features and Biochemical Characteristics of a Robust, Fast Growing and Naturally Transformable Cyanobacterium Synechococcus elongatus PCC 11801 Isolated from India.</title>
        <authorList>
            <person name="Jaiswal D."/>
            <person name="Sengupta A."/>
            <person name="Sohoni S."/>
            <person name="Sengupta S."/>
            <person name="Phadnavis A.G."/>
            <person name="Pakrasi H.B."/>
            <person name="Wangikar P.P."/>
        </authorList>
    </citation>
    <scope>NUCLEOTIDE SEQUENCE [LARGE SCALE GENOMIC DNA]</scope>
    <source>
        <strain evidence="9 10">PCC 11801</strain>
    </source>
</reference>
<dbReference type="GO" id="GO:0006817">
    <property type="term" value="P:phosphate ion transport"/>
    <property type="evidence" value="ECO:0007669"/>
    <property type="project" value="UniProtKB-KW"/>
</dbReference>
<evidence type="ECO:0000256" key="3">
    <source>
        <dbReference type="ARBA" id="ARBA00011738"/>
    </source>
</evidence>
<dbReference type="FunFam" id="1.20.58.220:FF:000004">
    <property type="entry name" value="Phosphate-specific transport system accessory protein PhoU"/>
    <property type="match status" value="1"/>
</dbReference>
<organism evidence="9 10">
    <name type="scientific">Synechococcus elongatus PCC 11801</name>
    <dbReference type="NCBI Taxonomy" id="2219813"/>
    <lineage>
        <taxon>Bacteria</taxon>
        <taxon>Bacillati</taxon>
        <taxon>Cyanobacteriota</taxon>
        <taxon>Cyanophyceae</taxon>
        <taxon>Synechococcales</taxon>
        <taxon>Synechococcaceae</taxon>
        <taxon>Synechococcus</taxon>
    </lineage>
</organism>
<dbReference type="PANTHER" id="PTHR42930:SF3">
    <property type="entry name" value="PHOSPHATE-SPECIFIC TRANSPORT SYSTEM ACCESSORY PROTEIN PHOU"/>
    <property type="match status" value="1"/>
</dbReference>
<dbReference type="InterPro" id="IPR026022">
    <property type="entry name" value="PhoU_dom"/>
</dbReference>
<evidence type="ECO:0000313" key="10">
    <source>
        <dbReference type="Proteomes" id="UP000267249"/>
    </source>
</evidence>
<dbReference type="Proteomes" id="UP000267249">
    <property type="component" value="Chromosome"/>
</dbReference>
<evidence type="ECO:0000256" key="4">
    <source>
        <dbReference type="ARBA" id="ARBA00022448"/>
    </source>
</evidence>
<gene>
    <name evidence="9" type="primary">phoU</name>
    <name evidence="9" type="ORF">DOP62_10095</name>
</gene>
<dbReference type="AlphaFoldDB" id="A0AAN1UUU1"/>
<dbReference type="GO" id="GO:0045936">
    <property type="term" value="P:negative regulation of phosphate metabolic process"/>
    <property type="evidence" value="ECO:0007669"/>
    <property type="project" value="InterPro"/>
</dbReference>